<sequence>MLKSLALTLLLLIIPLAVLGAIQVGVEGINEYFMKKESYVVKPNEYENNAKPIKSYDND</sequence>
<reference evidence="1 2" key="1">
    <citation type="submission" date="2021-05" db="EMBL/GenBank/DDBJ databases">
        <title>Novel Bacillus species.</title>
        <authorList>
            <person name="Liu G."/>
        </authorList>
    </citation>
    <scope>NUCLEOTIDE SEQUENCE [LARGE SCALE GENOMIC DNA]</scope>
    <source>
        <strain evidence="1 2">FJAT-49732</strain>
    </source>
</reference>
<dbReference type="EMBL" id="JAGYPJ010000002">
    <property type="protein sequence ID" value="MBS4202414.1"/>
    <property type="molecule type" value="Genomic_DNA"/>
</dbReference>
<dbReference type="Proteomes" id="UP000682713">
    <property type="component" value="Unassembled WGS sequence"/>
</dbReference>
<proteinExistence type="predicted"/>
<dbReference type="RefSeq" id="WP_213113196.1">
    <property type="nucleotide sequence ID" value="NZ_JAGYPJ010000002.1"/>
</dbReference>
<comment type="caution">
    <text evidence="1">The sequence shown here is derived from an EMBL/GenBank/DDBJ whole genome shotgun (WGS) entry which is preliminary data.</text>
</comment>
<name>A0A942YNA6_9BACI</name>
<evidence type="ECO:0000313" key="2">
    <source>
        <dbReference type="Proteomes" id="UP000682713"/>
    </source>
</evidence>
<gene>
    <name evidence="1" type="ORF">KHA93_22690</name>
</gene>
<evidence type="ECO:0000313" key="1">
    <source>
        <dbReference type="EMBL" id="MBS4202414.1"/>
    </source>
</evidence>
<protein>
    <submittedName>
        <fullName evidence="1">Uncharacterized protein</fullName>
    </submittedName>
</protein>
<accession>A0A942YNA6</accession>
<organism evidence="1 2">
    <name type="scientific">Lederbergia citrisecunda</name>
    <dbReference type="NCBI Taxonomy" id="2833583"/>
    <lineage>
        <taxon>Bacteria</taxon>
        <taxon>Bacillati</taxon>
        <taxon>Bacillota</taxon>
        <taxon>Bacilli</taxon>
        <taxon>Bacillales</taxon>
        <taxon>Bacillaceae</taxon>
        <taxon>Lederbergia</taxon>
    </lineage>
</organism>
<dbReference type="AlphaFoldDB" id="A0A942YNA6"/>
<keyword evidence="2" id="KW-1185">Reference proteome</keyword>